<keyword evidence="7 11" id="KW-0472">Membrane</keyword>
<dbReference type="OrthoDB" id="18175at2759"/>
<feature type="region of interest" description="Disordered" evidence="10">
    <location>
        <begin position="88"/>
        <end position="118"/>
    </location>
</feature>
<proteinExistence type="inferred from homology"/>
<evidence type="ECO:0000256" key="8">
    <source>
        <dbReference type="ARBA" id="ARBA00038077"/>
    </source>
</evidence>
<evidence type="ECO:0000256" key="2">
    <source>
        <dbReference type="ARBA" id="ARBA00004325"/>
    </source>
</evidence>
<evidence type="ECO:0000256" key="9">
    <source>
        <dbReference type="SAM" id="Coils"/>
    </source>
</evidence>
<dbReference type="Pfam" id="PF09803">
    <property type="entry name" value="Pet100"/>
    <property type="match status" value="1"/>
</dbReference>
<evidence type="ECO:0000256" key="7">
    <source>
        <dbReference type="ARBA" id="ARBA00023136"/>
    </source>
</evidence>
<evidence type="ECO:0000256" key="5">
    <source>
        <dbReference type="ARBA" id="ARBA00022989"/>
    </source>
</evidence>
<name>A0A4U0XR19_9PEZI</name>
<gene>
    <name evidence="12" type="ORF">B0A49_07783</name>
</gene>
<evidence type="ECO:0000313" key="13">
    <source>
        <dbReference type="Proteomes" id="UP000308768"/>
    </source>
</evidence>
<comment type="caution">
    <text evidence="12">The sequence shown here is derived from an EMBL/GenBank/DDBJ whole genome shotgun (WGS) entry which is preliminary data.</text>
</comment>
<feature type="compositionally biased region" description="Basic residues" evidence="10">
    <location>
        <begin position="107"/>
        <end position="118"/>
    </location>
</feature>
<keyword evidence="6" id="KW-0496">Mitochondrion</keyword>
<dbReference type="EMBL" id="NAJN01000159">
    <property type="protein sequence ID" value="TKA78058.1"/>
    <property type="molecule type" value="Genomic_DNA"/>
</dbReference>
<feature type="transmembrane region" description="Helical" evidence="11">
    <location>
        <begin position="6"/>
        <end position="25"/>
    </location>
</feature>
<feature type="coiled-coil region" evidence="9">
    <location>
        <begin position="52"/>
        <end position="79"/>
    </location>
</feature>
<evidence type="ECO:0000256" key="4">
    <source>
        <dbReference type="ARBA" id="ARBA00022946"/>
    </source>
</evidence>
<dbReference type="GO" id="GO:0033617">
    <property type="term" value="P:mitochondrial respiratory chain complex IV assembly"/>
    <property type="evidence" value="ECO:0007669"/>
    <property type="project" value="InterPro"/>
</dbReference>
<reference evidence="12 13" key="1">
    <citation type="submission" date="2017-03" db="EMBL/GenBank/DDBJ databases">
        <title>Genomes of endolithic fungi from Antarctica.</title>
        <authorList>
            <person name="Coleine C."/>
            <person name="Masonjones S."/>
            <person name="Stajich J.E."/>
        </authorList>
    </citation>
    <scope>NUCLEOTIDE SEQUENCE [LARGE SCALE GENOMIC DNA]</scope>
    <source>
        <strain evidence="12 13">CCFEE 5187</strain>
    </source>
</reference>
<evidence type="ECO:0008006" key="14">
    <source>
        <dbReference type="Google" id="ProtNLM"/>
    </source>
</evidence>
<keyword evidence="4" id="KW-0809">Transit peptide</keyword>
<sequence length="118" mass="13855">MGGPNLEVFKFGMYIMFPITIMYYFGTNLDNRFTVPDFWPKPGETHTIPFDKEEINSELERLKNRRLEVRARRLQMEAALVCLDTHTPVKGGTKKNARTSKLWAAEKKKKKKKKKKHL</sequence>
<keyword evidence="3 11" id="KW-0812">Transmembrane</keyword>
<evidence type="ECO:0000256" key="11">
    <source>
        <dbReference type="SAM" id="Phobius"/>
    </source>
</evidence>
<organism evidence="12 13">
    <name type="scientific">Cryomyces minteri</name>
    <dbReference type="NCBI Taxonomy" id="331657"/>
    <lineage>
        <taxon>Eukaryota</taxon>
        <taxon>Fungi</taxon>
        <taxon>Dikarya</taxon>
        <taxon>Ascomycota</taxon>
        <taxon>Pezizomycotina</taxon>
        <taxon>Dothideomycetes</taxon>
        <taxon>Dothideomycetes incertae sedis</taxon>
        <taxon>Cryomyces</taxon>
    </lineage>
</organism>
<dbReference type="AlphaFoldDB" id="A0A4U0XR19"/>
<keyword evidence="13" id="KW-1185">Reference proteome</keyword>
<keyword evidence="9" id="KW-0175">Coiled coil</keyword>
<evidence type="ECO:0000256" key="10">
    <source>
        <dbReference type="SAM" id="MobiDB-lite"/>
    </source>
</evidence>
<protein>
    <recommendedName>
        <fullName evidence="14">Mitochondrial cytochrome c oxidase assembly factor</fullName>
    </recommendedName>
</protein>
<dbReference type="InterPro" id="IPR018625">
    <property type="entry name" value="Pet100"/>
</dbReference>
<evidence type="ECO:0000256" key="1">
    <source>
        <dbReference type="ARBA" id="ARBA00004167"/>
    </source>
</evidence>
<comment type="subcellular location">
    <subcellularLocation>
        <location evidence="1">Membrane</location>
        <topology evidence="1">Single-pass membrane protein</topology>
    </subcellularLocation>
    <subcellularLocation>
        <location evidence="2">Mitochondrion membrane</location>
    </subcellularLocation>
</comment>
<comment type="similarity">
    <text evidence="8">Belongs to the PET100 family.</text>
</comment>
<evidence type="ECO:0000256" key="3">
    <source>
        <dbReference type="ARBA" id="ARBA00022692"/>
    </source>
</evidence>
<accession>A0A4U0XR19</accession>
<dbReference type="GO" id="GO:0005743">
    <property type="term" value="C:mitochondrial inner membrane"/>
    <property type="evidence" value="ECO:0007669"/>
    <property type="project" value="TreeGrafter"/>
</dbReference>
<evidence type="ECO:0000256" key="6">
    <source>
        <dbReference type="ARBA" id="ARBA00023128"/>
    </source>
</evidence>
<keyword evidence="5 11" id="KW-1133">Transmembrane helix</keyword>
<dbReference type="PANTHER" id="PTHR33968">
    <property type="entry name" value="PROTEIN PET100 HOMOLOG, MITOCHONDRIAL"/>
    <property type="match status" value="1"/>
</dbReference>
<evidence type="ECO:0000313" key="12">
    <source>
        <dbReference type="EMBL" id="TKA78058.1"/>
    </source>
</evidence>
<dbReference type="GO" id="GO:0051082">
    <property type="term" value="F:unfolded protein binding"/>
    <property type="evidence" value="ECO:0007669"/>
    <property type="project" value="TreeGrafter"/>
</dbReference>
<dbReference type="Proteomes" id="UP000308768">
    <property type="component" value="Unassembled WGS sequence"/>
</dbReference>
<dbReference type="PANTHER" id="PTHR33968:SF1">
    <property type="entry name" value="PROTEIN PET100 HOMOLOG, MITOCHONDRIAL"/>
    <property type="match status" value="1"/>
</dbReference>